<protein>
    <submittedName>
        <fullName evidence="2">Uncharacterized protein</fullName>
    </submittedName>
</protein>
<reference evidence="2 3" key="1">
    <citation type="submission" date="2019-03" db="EMBL/GenBank/DDBJ databases">
        <title>Genomic Encyclopedia of Type Strains, Phase IV (KMG-IV): sequencing the most valuable type-strain genomes for metagenomic binning, comparative biology and taxonomic classification.</title>
        <authorList>
            <person name="Goeker M."/>
        </authorList>
    </citation>
    <scope>NUCLEOTIDE SEQUENCE [LARGE SCALE GENOMIC DNA]</scope>
    <source>
        <strain evidence="2 3">DSM 23344</strain>
    </source>
</reference>
<proteinExistence type="predicted"/>
<accession>A0A4R2KK49</accession>
<dbReference type="AlphaFoldDB" id="A0A4R2KK49"/>
<name>A0A4R2KK49_9GAMM</name>
<evidence type="ECO:0000256" key="1">
    <source>
        <dbReference type="SAM" id="Phobius"/>
    </source>
</evidence>
<feature type="transmembrane region" description="Helical" evidence="1">
    <location>
        <begin position="31"/>
        <end position="51"/>
    </location>
</feature>
<keyword evidence="1" id="KW-0472">Membrane</keyword>
<evidence type="ECO:0000313" key="3">
    <source>
        <dbReference type="Proteomes" id="UP000294980"/>
    </source>
</evidence>
<evidence type="ECO:0000313" key="2">
    <source>
        <dbReference type="EMBL" id="TCO73694.1"/>
    </source>
</evidence>
<keyword evidence="3" id="KW-1185">Reference proteome</keyword>
<dbReference type="Proteomes" id="UP000294980">
    <property type="component" value="Unassembled WGS sequence"/>
</dbReference>
<sequence>MLSLLLFAAVVLGFMSGSLWFFTVAFSALLMSMYPVLVLLAALGGLSYLAYRYYERKQ</sequence>
<comment type="caution">
    <text evidence="2">The sequence shown here is derived from an EMBL/GenBank/DDBJ whole genome shotgun (WGS) entry which is preliminary data.</text>
</comment>
<gene>
    <name evidence="2" type="ORF">EV688_11510</name>
</gene>
<keyword evidence="1" id="KW-0812">Transmembrane</keyword>
<dbReference type="EMBL" id="SLWX01000015">
    <property type="protein sequence ID" value="TCO73694.1"/>
    <property type="molecule type" value="Genomic_DNA"/>
</dbReference>
<organism evidence="2 3">
    <name type="scientific">Chromatocurvus halotolerans</name>
    <dbReference type="NCBI Taxonomy" id="1132028"/>
    <lineage>
        <taxon>Bacteria</taxon>
        <taxon>Pseudomonadati</taxon>
        <taxon>Pseudomonadota</taxon>
        <taxon>Gammaproteobacteria</taxon>
        <taxon>Cellvibrionales</taxon>
        <taxon>Halieaceae</taxon>
        <taxon>Chromatocurvus</taxon>
    </lineage>
</organism>
<dbReference type="RefSeq" id="WP_162884014.1">
    <property type="nucleotide sequence ID" value="NZ_QQSW01000036.1"/>
</dbReference>
<keyword evidence="1" id="KW-1133">Transmembrane helix</keyword>